<proteinExistence type="predicted"/>
<dbReference type="AlphaFoldDB" id="A0A917LIY1"/>
<keyword evidence="1" id="KW-0812">Transmembrane</keyword>
<dbReference type="CDD" id="cd15787">
    <property type="entry name" value="YycH_N"/>
    <property type="match status" value="1"/>
</dbReference>
<dbReference type="RefSeq" id="WP_229704239.1">
    <property type="nucleotide sequence ID" value="NZ_BMJT01000008.1"/>
</dbReference>
<gene>
    <name evidence="3" type="ORF">GCM10007425_23920</name>
</gene>
<feature type="domain" description="Regulatory protein YycH" evidence="2">
    <location>
        <begin position="5"/>
        <end position="429"/>
    </location>
</feature>
<dbReference type="InterPro" id="IPR009996">
    <property type="entry name" value="YycH"/>
</dbReference>
<feature type="transmembrane region" description="Helical" evidence="1">
    <location>
        <begin position="12"/>
        <end position="30"/>
    </location>
</feature>
<comment type="caution">
    <text evidence="3">The sequence shown here is derived from an EMBL/GenBank/DDBJ whole genome shotgun (WGS) entry which is preliminary data.</text>
</comment>
<protein>
    <recommendedName>
        <fullName evidence="2">Regulatory protein YycH domain-containing protein</fullName>
    </recommendedName>
</protein>
<keyword evidence="1" id="KW-0472">Membrane</keyword>
<dbReference type="Pfam" id="PF07435">
    <property type="entry name" value="YycH"/>
    <property type="match status" value="1"/>
</dbReference>
<name>A0A917LIY1_9BACI</name>
<evidence type="ECO:0000313" key="4">
    <source>
        <dbReference type="Proteomes" id="UP000616608"/>
    </source>
</evidence>
<reference evidence="3" key="2">
    <citation type="submission" date="2020-09" db="EMBL/GenBank/DDBJ databases">
        <authorList>
            <person name="Sun Q."/>
            <person name="Zhou Y."/>
        </authorList>
    </citation>
    <scope>NUCLEOTIDE SEQUENCE</scope>
    <source>
        <strain evidence="3">CGMCC 1.15760</strain>
    </source>
</reference>
<dbReference type="Proteomes" id="UP000616608">
    <property type="component" value="Unassembled WGS sequence"/>
</dbReference>
<dbReference type="Gene3D" id="3.10.450.310">
    <property type="match status" value="1"/>
</dbReference>
<evidence type="ECO:0000256" key="1">
    <source>
        <dbReference type="SAM" id="Phobius"/>
    </source>
</evidence>
<evidence type="ECO:0000259" key="2">
    <source>
        <dbReference type="Pfam" id="PF07435"/>
    </source>
</evidence>
<keyword evidence="1" id="KW-1133">Transmembrane helix</keyword>
<dbReference type="InterPro" id="IPR042274">
    <property type="entry name" value="YycH/YycI_2"/>
</dbReference>
<sequence length="441" mass="50925">MKYIEQAKSLLLFLLVTSSIVLTFIIWTYTPDYKSIEQTANNITEIGKKKNVESVIKPAKLLYRQNDEFKGTFNPSMMNDVLDSFRNWQDMRIEEREPNLSAARLNNLIRDNQRITVDFSGPVPFSVFNKTFLSSENEMPETTFDSLIIDWKSYKDNQLQLFFISASNSVMHRAQVTLIDATTFYDKLIEPSNRFADYREIERTATTSLYVPEEPVEALQYKYYTDDISPNSFKNILFTKPSIVQRNVDDVGNEKYTDGMGLMTVDTYRRAINYVYPAAGSRTIMTATELMDKSFEFINEHGGLTADYRLTSISPETSRVNYQLYLQGYPVFSDTIATDISTTWGQKRIFRYDRPYYSLDIDFTSANDARTLPSGVEIVQQVQQYKDIVFSEVDDIRIGYDLTRDEEKQLLVLEPAWYVVTNNEAQRITDSSIGGDFIGLE</sequence>
<keyword evidence="4" id="KW-1185">Reference proteome</keyword>
<organism evidence="3 4">
    <name type="scientific">Lysinibacillus alkalisoli</name>
    <dbReference type="NCBI Taxonomy" id="1911548"/>
    <lineage>
        <taxon>Bacteria</taxon>
        <taxon>Bacillati</taxon>
        <taxon>Bacillota</taxon>
        <taxon>Bacilli</taxon>
        <taxon>Bacillales</taxon>
        <taxon>Bacillaceae</taxon>
        <taxon>Lysinibacillus</taxon>
    </lineage>
</organism>
<dbReference type="Gene3D" id="3.30.310.160">
    <property type="entry name" value="YycH protein, domain 2"/>
    <property type="match status" value="1"/>
</dbReference>
<dbReference type="EMBL" id="BMJT01000008">
    <property type="protein sequence ID" value="GGG28492.1"/>
    <property type="molecule type" value="Genomic_DNA"/>
</dbReference>
<reference evidence="3" key="1">
    <citation type="journal article" date="2014" name="Int. J. Syst. Evol. Microbiol.">
        <title>Complete genome sequence of Corynebacterium casei LMG S-19264T (=DSM 44701T), isolated from a smear-ripened cheese.</title>
        <authorList>
            <consortium name="US DOE Joint Genome Institute (JGI-PGF)"/>
            <person name="Walter F."/>
            <person name="Albersmeier A."/>
            <person name="Kalinowski J."/>
            <person name="Ruckert C."/>
        </authorList>
    </citation>
    <scope>NUCLEOTIDE SEQUENCE</scope>
    <source>
        <strain evidence="3">CGMCC 1.15760</strain>
    </source>
</reference>
<evidence type="ECO:0000313" key="3">
    <source>
        <dbReference type="EMBL" id="GGG28492.1"/>
    </source>
</evidence>
<accession>A0A917LIY1</accession>